<proteinExistence type="predicted"/>
<protein>
    <submittedName>
        <fullName evidence="5">LuxR family transcriptional regulator</fullName>
    </submittedName>
</protein>
<dbReference type="SMART" id="SM00421">
    <property type="entry name" value="HTH_LUXR"/>
    <property type="match status" value="1"/>
</dbReference>
<dbReference type="Pfam" id="PF00196">
    <property type="entry name" value="GerE"/>
    <property type="match status" value="1"/>
</dbReference>
<sequence>MNIKDFLQHVQDAYAALTDLSIIMLDLQHQPVTKVSNITKLAELVLFSPDKPFPPSCFPNDDNIQWQRPMVVQTGYWGVKAIVAPVLVEQKVEYLIWAGAFIEEETKPIIKEQCSRFPNSQTWLQVIEQTKEQTISTVEKKLNDIEKMALVCGEYISNDRQKQHYKQYFHLLDAAVDNARRLSLHMNDFLHMFQKLDADIDFSLYIKRRNREWVVANAVGEKAEQLWNKHVKTAFPPLSNSLFHSRNVVCFENVALDPRFAFFVAHGVKPSAVVAYPVLHDGEIEGWIVIGSQTKRSLSKEAVQIGTILVKYWQLYSEYELAHVKMDRHFMRLSMLIEISRAMNVVKDTDEILRMMTDFVAELAYGDFVFTVLADHKRKVKVHCGAISERQVTEYYEDVCQRYFFTEEKLLETIPKLCETKFGTVMEISFSVHEHMHGVMAVHMKHLEAAKEAEVYVAALIGIGTMIMKQNNYHGPKQQLNMDMLSERLTSREMDVLNLLVQGCSNREIADQLFISIHTVKNHITNIFQKIGVNDRSQLIALVYQLNNRKYINEEHH</sequence>
<dbReference type="PANTHER" id="PTHR44688:SF16">
    <property type="entry name" value="DNA-BINDING TRANSCRIPTIONAL ACTIVATOR DEVR_DOSR"/>
    <property type="match status" value="1"/>
</dbReference>
<gene>
    <name evidence="5" type="ORF">A7K69_14945</name>
</gene>
<dbReference type="CDD" id="cd06170">
    <property type="entry name" value="LuxR_C_like"/>
    <property type="match status" value="1"/>
</dbReference>
<dbReference type="PRINTS" id="PR00038">
    <property type="entry name" value="HTHLUXR"/>
</dbReference>
<dbReference type="Gene3D" id="1.10.10.10">
    <property type="entry name" value="Winged helix-like DNA-binding domain superfamily/Winged helix DNA-binding domain"/>
    <property type="match status" value="1"/>
</dbReference>
<dbReference type="InterPro" id="IPR029016">
    <property type="entry name" value="GAF-like_dom_sf"/>
</dbReference>
<dbReference type="InterPro" id="IPR018771">
    <property type="entry name" value="PocR_dom"/>
</dbReference>
<evidence type="ECO:0000259" key="4">
    <source>
        <dbReference type="PROSITE" id="PS50043"/>
    </source>
</evidence>
<keyword evidence="1" id="KW-0805">Transcription regulation</keyword>
<dbReference type="PROSITE" id="PS50043">
    <property type="entry name" value="HTH_LUXR_2"/>
    <property type="match status" value="1"/>
</dbReference>
<dbReference type="InterPro" id="IPR000792">
    <property type="entry name" value="Tscrpt_reg_LuxR_C"/>
</dbReference>
<keyword evidence="2" id="KW-0238">DNA-binding</keyword>
<evidence type="ECO:0000256" key="3">
    <source>
        <dbReference type="ARBA" id="ARBA00023163"/>
    </source>
</evidence>
<dbReference type="GO" id="GO:0045892">
    <property type="term" value="P:negative regulation of DNA-templated transcription"/>
    <property type="evidence" value="ECO:0007669"/>
    <property type="project" value="UniProtKB-ARBA"/>
</dbReference>
<dbReference type="InterPro" id="IPR036388">
    <property type="entry name" value="WH-like_DNA-bd_sf"/>
</dbReference>
<evidence type="ECO:0000313" key="6">
    <source>
        <dbReference type="Proteomes" id="UP000078290"/>
    </source>
</evidence>
<dbReference type="PROSITE" id="PS00622">
    <property type="entry name" value="HTH_LUXR_1"/>
    <property type="match status" value="1"/>
</dbReference>
<keyword evidence="3" id="KW-0804">Transcription</keyword>
<dbReference type="PANTHER" id="PTHR44688">
    <property type="entry name" value="DNA-BINDING TRANSCRIPTIONAL ACTIVATOR DEVR_DOSR"/>
    <property type="match status" value="1"/>
</dbReference>
<comment type="caution">
    <text evidence="5">The sequence shown here is derived from an EMBL/GenBank/DDBJ whole genome shotgun (WGS) entry which is preliminary data.</text>
</comment>
<evidence type="ECO:0000313" key="5">
    <source>
        <dbReference type="EMBL" id="OAT71377.1"/>
    </source>
</evidence>
<dbReference type="EMBL" id="LXMA01000043">
    <property type="protein sequence ID" value="OAT71377.1"/>
    <property type="molecule type" value="Genomic_DNA"/>
</dbReference>
<dbReference type="Gene3D" id="3.30.450.40">
    <property type="match status" value="1"/>
</dbReference>
<accession>A0A1B7KMQ8</accession>
<name>A0A1B7KMQ8_PARTM</name>
<dbReference type="Pfam" id="PF10114">
    <property type="entry name" value="PocR"/>
    <property type="match status" value="1"/>
</dbReference>
<dbReference type="AlphaFoldDB" id="A0A1B7KMQ8"/>
<dbReference type="SUPFAM" id="SSF46894">
    <property type="entry name" value="C-terminal effector domain of the bipartite response regulators"/>
    <property type="match status" value="1"/>
</dbReference>
<dbReference type="RefSeq" id="WP_064553410.1">
    <property type="nucleotide sequence ID" value="NZ_LXMA01000043.1"/>
</dbReference>
<dbReference type="InterPro" id="IPR016032">
    <property type="entry name" value="Sig_transdc_resp-reg_C-effctor"/>
</dbReference>
<feature type="domain" description="HTH luxR-type" evidence="4">
    <location>
        <begin position="482"/>
        <end position="547"/>
    </location>
</feature>
<reference evidence="6" key="1">
    <citation type="submission" date="2016-05" db="EMBL/GenBank/DDBJ databases">
        <authorList>
            <person name="Wang W."/>
            <person name="Zhu L."/>
        </authorList>
    </citation>
    <scope>NUCLEOTIDE SEQUENCE [LARGE SCALE GENOMIC DNA]</scope>
    <source>
        <strain evidence="6">W-2</strain>
    </source>
</reference>
<dbReference type="GO" id="GO:0003677">
    <property type="term" value="F:DNA binding"/>
    <property type="evidence" value="ECO:0007669"/>
    <property type="project" value="UniProtKB-KW"/>
</dbReference>
<evidence type="ECO:0000256" key="2">
    <source>
        <dbReference type="ARBA" id="ARBA00023125"/>
    </source>
</evidence>
<evidence type="ECO:0000256" key="1">
    <source>
        <dbReference type="ARBA" id="ARBA00023015"/>
    </source>
</evidence>
<organism evidence="5 6">
    <name type="scientific">Parageobacillus thermoglucosidasius</name>
    <name type="common">Geobacillus thermoglucosidasius</name>
    <dbReference type="NCBI Taxonomy" id="1426"/>
    <lineage>
        <taxon>Bacteria</taxon>
        <taxon>Bacillati</taxon>
        <taxon>Bacillota</taxon>
        <taxon>Bacilli</taxon>
        <taxon>Bacillales</taxon>
        <taxon>Anoxybacillaceae</taxon>
        <taxon>Parageobacillus</taxon>
    </lineage>
</organism>
<dbReference type="Proteomes" id="UP000078290">
    <property type="component" value="Unassembled WGS sequence"/>
</dbReference>
<dbReference type="OrthoDB" id="9808843at2"/>
<dbReference type="SUPFAM" id="SSF55781">
    <property type="entry name" value="GAF domain-like"/>
    <property type="match status" value="1"/>
</dbReference>